<dbReference type="Proteomes" id="UP000195696">
    <property type="component" value="Unassembled WGS sequence"/>
</dbReference>
<protein>
    <submittedName>
        <fullName evidence="1">Uncharacterized protein</fullName>
    </submittedName>
</protein>
<evidence type="ECO:0000313" key="2">
    <source>
        <dbReference type="Proteomes" id="UP000195696"/>
    </source>
</evidence>
<name>A0A1G4ERP3_BACMY</name>
<sequence>MMRQMNGRDY</sequence>
<dbReference type="EMBL" id="FMAK01000065">
    <property type="protein sequence ID" value="SCB71473.1"/>
    <property type="molecule type" value="Genomic_DNA"/>
</dbReference>
<evidence type="ECO:0000313" key="1">
    <source>
        <dbReference type="EMBL" id="SCB71473.1"/>
    </source>
</evidence>
<organism evidence="1 2">
    <name type="scientific">Bacillus mycoides</name>
    <dbReference type="NCBI Taxonomy" id="1405"/>
    <lineage>
        <taxon>Bacteria</taxon>
        <taxon>Bacillati</taxon>
        <taxon>Bacillota</taxon>
        <taxon>Bacilli</taxon>
        <taxon>Bacillales</taxon>
        <taxon>Bacillaceae</taxon>
        <taxon>Bacillus</taxon>
        <taxon>Bacillus cereus group</taxon>
    </lineage>
</organism>
<proteinExistence type="predicted"/>
<reference evidence="1 2" key="1">
    <citation type="submission" date="2016-08" db="EMBL/GenBank/DDBJ databases">
        <authorList>
            <person name="Seilhamer J.J."/>
        </authorList>
    </citation>
    <scope>NUCLEOTIDE SEQUENCE [LARGE SCALE GENOMIC DNA]</scope>
    <source>
        <strain evidence="1 2">SDA_GO95</strain>
    </source>
</reference>
<gene>
    <name evidence="1" type="ORF">BWGO95_05708</name>
</gene>
<accession>A0A1G4ERP3</accession>